<feature type="region of interest" description="Disordered" evidence="1">
    <location>
        <begin position="532"/>
        <end position="571"/>
    </location>
</feature>
<feature type="region of interest" description="Disordered" evidence="1">
    <location>
        <begin position="441"/>
        <end position="476"/>
    </location>
</feature>
<feature type="region of interest" description="Disordered" evidence="1">
    <location>
        <begin position="195"/>
        <end position="281"/>
    </location>
</feature>
<protein>
    <recommendedName>
        <fullName evidence="4">SEC63 domain-containing protein</fullName>
    </recommendedName>
</protein>
<accession>A0AAJ8MUZ1</accession>
<name>A0AAJ8MUZ1_9TREE</name>
<keyword evidence="3" id="KW-1185">Reference proteome</keyword>
<dbReference type="EMBL" id="CP144053">
    <property type="protein sequence ID" value="WWD17035.1"/>
    <property type="molecule type" value="Genomic_DNA"/>
</dbReference>
<organism evidence="2 3">
    <name type="scientific">Kwoniella shandongensis</name>
    <dbReference type="NCBI Taxonomy" id="1734106"/>
    <lineage>
        <taxon>Eukaryota</taxon>
        <taxon>Fungi</taxon>
        <taxon>Dikarya</taxon>
        <taxon>Basidiomycota</taxon>
        <taxon>Agaricomycotina</taxon>
        <taxon>Tremellomycetes</taxon>
        <taxon>Tremellales</taxon>
        <taxon>Cryptococcaceae</taxon>
        <taxon>Kwoniella</taxon>
    </lineage>
</organism>
<dbReference type="GeneID" id="90829908"/>
<feature type="compositionally biased region" description="Polar residues" evidence="1">
    <location>
        <begin position="532"/>
        <end position="549"/>
    </location>
</feature>
<dbReference type="SUPFAM" id="SSF158702">
    <property type="entry name" value="Sec63 N-terminal domain-like"/>
    <property type="match status" value="1"/>
</dbReference>
<dbReference type="RefSeq" id="XP_065823051.1">
    <property type="nucleotide sequence ID" value="XM_065966979.1"/>
</dbReference>
<feature type="compositionally biased region" description="Polar residues" evidence="1">
    <location>
        <begin position="405"/>
        <end position="420"/>
    </location>
</feature>
<dbReference type="GO" id="GO:0016787">
    <property type="term" value="F:hydrolase activity"/>
    <property type="evidence" value="ECO:0007669"/>
    <property type="project" value="UniProtKB-KW"/>
</dbReference>
<reference evidence="2" key="2">
    <citation type="submission" date="2024-01" db="EMBL/GenBank/DDBJ databases">
        <title>Comparative genomics of Cryptococcus and Kwoniella reveals pathogenesis evolution and contrasting modes of karyotype evolution via chromosome fusion or intercentromeric recombination.</title>
        <authorList>
            <person name="Coelho M.A."/>
            <person name="David-Palma M."/>
            <person name="Shea T."/>
            <person name="Bowers K."/>
            <person name="McGinley-Smith S."/>
            <person name="Mohammad A.W."/>
            <person name="Gnirke A."/>
            <person name="Yurkov A.M."/>
            <person name="Nowrousian M."/>
            <person name="Sun S."/>
            <person name="Cuomo C.A."/>
            <person name="Heitman J."/>
        </authorList>
    </citation>
    <scope>NUCLEOTIDE SEQUENCE</scope>
    <source>
        <strain evidence="2">CBS 12478</strain>
    </source>
</reference>
<dbReference type="AlphaFoldDB" id="A0AAJ8MUZ1"/>
<feature type="compositionally biased region" description="Basic and acidic residues" evidence="1">
    <location>
        <begin position="271"/>
        <end position="281"/>
    </location>
</feature>
<feature type="compositionally biased region" description="Acidic residues" evidence="1">
    <location>
        <begin position="195"/>
        <end position="208"/>
    </location>
</feature>
<dbReference type="PANTHER" id="PTHR47835:SF3">
    <property type="entry name" value="HELICASE FOR MEIOSIS 1"/>
    <property type="match status" value="1"/>
</dbReference>
<dbReference type="InterPro" id="IPR052247">
    <property type="entry name" value="Meiotic_Crossover_Helicase"/>
</dbReference>
<dbReference type="GO" id="GO:0043138">
    <property type="term" value="F:3'-5' DNA helicase activity"/>
    <property type="evidence" value="ECO:0007669"/>
    <property type="project" value="UniProtKB-EC"/>
</dbReference>
<gene>
    <name evidence="2" type="ORF">CI109_101472</name>
</gene>
<dbReference type="PANTHER" id="PTHR47835">
    <property type="entry name" value="HFM1, ATP DEPENDENT DNA HELICASE HOMOLOG"/>
    <property type="match status" value="1"/>
</dbReference>
<feature type="region of interest" description="Disordered" evidence="1">
    <location>
        <begin position="402"/>
        <end position="422"/>
    </location>
</feature>
<reference evidence="2" key="1">
    <citation type="submission" date="2017-08" db="EMBL/GenBank/DDBJ databases">
        <authorList>
            <person name="Cuomo C."/>
            <person name="Billmyre B."/>
            <person name="Heitman J."/>
        </authorList>
    </citation>
    <scope>NUCLEOTIDE SEQUENCE</scope>
    <source>
        <strain evidence="2">CBS 12478</strain>
    </source>
</reference>
<proteinExistence type="predicted"/>
<evidence type="ECO:0000313" key="2">
    <source>
        <dbReference type="EMBL" id="WWD17035.1"/>
    </source>
</evidence>
<evidence type="ECO:0008006" key="4">
    <source>
        <dbReference type="Google" id="ProtNLM"/>
    </source>
</evidence>
<dbReference type="KEGG" id="ksn:90829908"/>
<dbReference type="Gene3D" id="1.10.3380.10">
    <property type="entry name" value="Sec63 N-terminal domain-like domain"/>
    <property type="match status" value="1"/>
</dbReference>
<dbReference type="Proteomes" id="UP000322225">
    <property type="component" value="Chromosome 3"/>
</dbReference>
<sequence>MTLDDENKKTEVSTPVQTMMAIYNYAPRIAKALLRYAIERKFGKASRSALELYRVIMAKSWEDTSNVFRQIDTVGPKSIKALGNRGISSISRLLETDRLELEAAFKRTSDFVYQVIKQVKALPRFHVSIVEESLDRAKDMLHLRVTIKPLSKDMNLEGKTKRKGFQTGYNISALFLLDEVAGCTTVVEYNTDLDESVYPEVLEPEESTPEPPGSLEDEEHSETGEDILPNGNTGLPAKSTKKKQVTEKSTDNIKMAATRKGIYRSPSPESRIGKDKPPYNKRDDITANVIEELTGSPAAHKLSSSSEEIIDCTVPRSKIRTTNLDIVISMQGDSTSTDHLRDEYVIEPTHIDELGTNEYESVREDSPEIESVNDKSHSPVRAYEHPFHMNEKTPIHRTEEAIPTSPHQRTNTHGPKTSAANVDIDDFDIDQVLWGTDNETRKRKVSRDVQHNETSQTHYPLFDFQSDDPSKRTRYDHDSPTVTFADAGLYLHDGEVAEYDPPYDSGVPLMESNYYEGIHAEPNQAYTSLEAQAGPSSTYWQNDTTQDSQVLPHISSDDWDEYAGSGVEIVD</sequence>
<evidence type="ECO:0000313" key="3">
    <source>
        <dbReference type="Proteomes" id="UP000322225"/>
    </source>
</evidence>
<evidence type="ECO:0000256" key="1">
    <source>
        <dbReference type="SAM" id="MobiDB-lite"/>
    </source>
</evidence>